<evidence type="ECO:0000313" key="1">
    <source>
        <dbReference type="EMBL" id="GIQ86472.1"/>
    </source>
</evidence>
<dbReference type="InterPro" id="IPR004119">
    <property type="entry name" value="EcKL"/>
</dbReference>
<name>A0A9K3GKQ4_9EUKA</name>
<dbReference type="Gene3D" id="3.90.1200.10">
    <property type="match status" value="1"/>
</dbReference>
<gene>
    <name evidence="1" type="ORF">KIPB_008334</name>
</gene>
<dbReference type="InterPro" id="IPR011009">
    <property type="entry name" value="Kinase-like_dom_sf"/>
</dbReference>
<protein>
    <recommendedName>
        <fullName evidence="3">Aminoglycoside phosphotransferase domain-containing protein</fullName>
    </recommendedName>
</protein>
<feature type="non-terminal residue" evidence="1">
    <location>
        <position position="1"/>
    </location>
</feature>
<organism evidence="1 2">
    <name type="scientific">Kipferlia bialata</name>
    <dbReference type="NCBI Taxonomy" id="797122"/>
    <lineage>
        <taxon>Eukaryota</taxon>
        <taxon>Metamonada</taxon>
        <taxon>Carpediemonas-like organisms</taxon>
        <taxon>Kipferlia</taxon>
    </lineage>
</organism>
<dbReference type="Proteomes" id="UP000265618">
    <property type="component" value="Unassembled WGS sequence"/>
</dbReference>
<evidence type="ECO:0000313" key="2">
    <source>
        <dbReference type="Proteomes" id="UP000265618"/>
    </source>
</evidence>
<dbReference type="SUPFAM" id="SSF56112">
    <property type="entry name" value="Protein kinase-like (PK-like)"/>
    <property type="match status" value="1"/>
</dbReference>
<dbReference type="EMBL" id="BDIP01002554">
    <property type="protein sequence ID" value="GIQ86472.1"/>
    <property type="molecule type" value="Genomic_DNA"/>
</dbReference>
<sequence length="278" mass="30827">VTGTTESGETVDLFLKAMPKGSRIDATREVSFYAAVRRGEVPGVSGVCPLVLSEEADYETGKMEVLMEDLAASGCIGLNFICGNQIWGVPEEKREKIHDTTYDVVEGAFIAGARMHAATWCDPKVMALKWLKGVRFFDGSGQAVWQKGLDDCRALWARGKERFATEDGLTLSPKLERIMDQSLAAASFESMHAHITDPSTPFALCHGDFHAANMFLRPQPTPYTPCPEAMADRLVYVDWSEVGVWEPVTELAQMIMSDTRPEIMDQSRTLVETYQLHV</sequence>
<comment type="caution">
    <text evidence="1">The sequence shown here is derived from an EMBL/GenBank/DDBJ whole genome shotgun (WGS) entry which is preliminary data.</text>
</comment>
<keyword evidence="2" id="KW-1185">Reference proteome</keyword>
<dbReference type="OrthoDB" id="191037at2759"/>
<dbReference type="Pfam" id="PF02958">
    <property type="entry name" value="EcKL"/>
    <property type="match status" value="1"/>
</dbReference>
<evidence type="ECO:0008006" key="3">
    <source>
        <dbReference type="Google" id="ProtNLM"/>
    </source>
</evidence>
<dbReference type="AlphaFoldDB" id="A0A9K3GKQ4"/>
<proteinExistence type="predicted"/>
<reference evidence="1 2" key="1">
    <citation type="journal article" date="2018" name="PLoS ONE">
        <title>The draft genome of Kipferlia bialata reveals reductive genome evolution in fornicate parasites.</title>
        <authorList>
            <person name="Tanifuji G."/>
            <person name="Takabayashi S."/>
            <person name="Kume K."/>
            <person name="Takagi M."/>
            <person name="Nakayama T."/>
            <person name="Kamikawa R."/>
            <person name="Inagaki Y."/>
            <person name="Hashimoto T."/>
        </authorList>
    </citation>
    <scope>NUCLEOTIDE SEQUENCE [LARGE SCALE GENOMIC DNA]</scope>
    <source>
        <strain evidence="1">NY0173</strain>
    </source>
</reference>
<accession>A0A9K3GKQ4</accession>